<evidence type="ECO:0000256" key="1">
    <source>
        <dbReference type="ARBA" id="ARBA00010990"/>
    </source>
</evidence>
<name>A0A7W0C778_9BACT</name>
<comment type="caution">
    <text evidence="5">The sequence shown here is derived from an EMBL/GenBank/DDBJ whole genome shotgun (WGS) entry which is preliminary data.</text>
</comment>
<proteinExistence type="inferred from homology"/>
<dbReference type="RefSeq" id="WP_181550013.1">
    <property type="nucleotide sequence ID" value="NZ_JACDUS010000001.1"/>
</dbReference>
<evidence type="ECO:0000259" key="3">
    <source>
        <dbReference type="Pfam" id="PF01648"/>
    </source>
</evidence>
<dbReference type="SUPFAM" id="SSF56214">
    <property type="entry name" value="4'-phosphopantetheinyl transferase"/>
    <property type="match status" value="2"/>
</dbReference>
<dbReference type="InterPro" id="IPR055066">
    <property type="entry name" value="AASDHPPT_N"/>
</dbReference>
<comment type="similarity">
    <text evidence="1">Belongs to the P-Pant transferase superfamily. Gsp/Sfp/HetI/AcpT family.</text>
</comment>
<accession>A0A7W0C778</accession>
<evidence type="ECO:0000259" key="4">
    <source>
        <dbReference type="Pfam" id="PF22624"/>
    </source>
</evidence>
<keyword evidence="6" id="KW-1185">Reference proteome</keyword>
<dbReference type="Pfam" id="PF22624">
    <property type="entry name" value="AASDHPPT_N"/>
    <property type="match status" value="1"/>
</dbReference>
<feature type="domain" description="4'-phosphopantetheinyl transferase N-terminal" evidence="4">
    <location>
        <begin position="34"/>
        <end position="113"/>
    </location>
</feature>
<protein>
    <submittedName>
        <fullName evidence="5">Phosphopantetheine--protein transferase-like protein</fullName>
    </submittedName>
</protein>
<dbReference type="AlphaFoldDB" id="A0A7W0C778"/>
<sequence>MSELPETMKILEAGGAALWQAPLDLGRQQTGRLEKLLSKEEIARARRFLSEAHRRRFIAAHGILRQILSGLTGICPNHLVFENQGRGKPTLKNDLPFDFFCFNLSHSCEMMLLGVCLKGPVGVDVESITPRADIFGLADRFFFPGEVRAIRSLSPEPAKMLFYRYWTLKEAYLKATGEGIARLGDIEIRHQAGGGYGIIDRGCCMDEKWRIMPIDIRSGYTGAFAVAARSAGFDMTRITAVCYHP</sequence>
<evidence type="ECO:0000313" key="6">
    <source>
        <dbReference type="Proteomes" id="UP000525298"/>
    </source>
</evidence>
<dbReference type="GO" id="GO:0000287">
    <property type="term" value="F:magnesium ion binding"/>
    <property type="evidence" value="ECO:0007669"/>
    <property type="project" value="InterPro"/>
</dbReference>
<dbReference type="Pfam" id="PF01648">
    <property type="entry name" value="ACPS"/>
    <property type="match status" value="1"/>
</dbReference>
<dbReference type="GO" id="GO:0005829">
    <property type="term" value="C:cytosol"/>
    <property type="evidence" value="ECO:0007669"/>
    <property type="project" value="TreeGrafter"/>
</dbReference>
<evidence type="ECO:0000313" key="5">
    <source>
        <dbReference type="EMBL" id="MBA2880372.1"/>
    </source>
</evidence>
<gene>
    <name evidence="5" type="ORF">HNR65_000679</name>
</gene>
<dbReference type="EMBL" id="JACDUS010000001">
    <property type="protein sequence ID" value="MBA2880372.1"/>
    <property type="molecule type" value="Genomic_DNA"/>
</dbReference>
<dbReference type="Proteomes" id="UP000525298">
    <property type="component" value="Unassembled WGS sequence"/>
</dbReference>
<dbReference type="GO" id="GO:0019878">
    <property type="term" value="P:lysine biosynthetic process via aminoadipic acid"/>
    <property type="evidence" value="ECO:0007669"/>
    <property type="project" value="TreeGrafter"/>
</dbReference>
<dbReference type="InterPro" id="IPR008278">
    <property type="entry name" value="4-PPantetheinyl_Trfase_dom"/>
</dbReference>
<dbReference type="Gene3D" id="3.90.470.20">
    <property type="entry name" value="4'-phosphopantetheinyl transferase domain"/>
    <property type="match status" value="2"/>
</dbReference>
<dbReference type="PANTHER" id="PTHR12215">
    <property type="entry name" value="PHOSPHOPANTETHEINE TRANSFERASE"/>
    <property type="match status" value="1"/>
</dbReference>
<dbReference type="GO" id="GO:0008897">
    <property type="term" value="F:holo-[acyl-carrier-protein] synthase activity"/>
    <property type="evidence" value="ECO:0007669"/>
    <property type="project" value="InterPro"/>
</dbReference>
<keyword evidence="2 5" id="KW-0808">Transferase</keyword>
<dbReference type="PANTHER" id="PTHR12215:SF10">
    <property type="entry name" value="L-AMINOADIPATE-SEMIALDEHYDE DEHYDROGENASE-PHOSPHOPANTETHEINYL TRANSFERASE"/>
    <property type="match status" value="1"/>
</dbReference>
<evidence type="ECO:0000256" key="2">
    <source>
        <dbReference type="ARBA" id="ARBA00022679"/>
    </source>
</evidence>
<reference evidence="5 6" key="1">
    <citation type="submission" date="2020-07" db="EMBL/GenBank/DDBJ databases">
        <title>Genomic Encyclopedia of Type Strains, Phase IV (KMG-IV): sequencing the most valuable type-strain genomes for metagenomic binning, comparative biology and taxonomic classification.</title>
        <authorList>
            <person name="Goeker M."/>
        </authorList>
    </citation>
    <scope>NUCLEOTIDE SEQUENCE [LARGE SCALE GENOMIC DNA]</scope>
    <source>
        <strain evidence="5 6">DSM 17721</strain>
    </source>
</reference>
<organism evidence="5 6">
    <name type="scientific">Desulfosalsimonas propionicica</name>
    <dbReference type="NCBI Taxonomy" id="332175"/>
    <lineage>
        <taxon>Bacteria</taxon>
        <taxon>Pseudomonadati</taxon>
        <taxon>Thermodesulfobacteriota</taxon>
        <taxon>Desulfobacteria</taxon>
        <taxon>Desulfobacterales</taxon>
        <taxon>Desulfosalsimonadaceae</taxon>
        <taxon>Desulfosalsimonas</taxon>
    </lineage>
</organism>
<feature type="domain" description="4'-phosphopantetheinyl transferase" evidence="3">
    <location>
        <begin position="120"/>
        <end position="199"/>
    </location>
</feature>
<dbReference type="InterPro" id="IPR037143">
    <property type="entry name" value="4-PPantetheinyl_Trfase_dom_sf"/>
</dbReference>
<dbReference type="InterPro" id="IPR050559">
    <property type="entry name" value="P-Pant_transferase_sf"/>
</dbReference>